<reference evidence="2" key="1">
    <citation type="submission" date="2018-11" db="EMBL/GenBank/DDBJ databases">
        <authorList>
            <consortium name="Pathogen Informatics"/>
        </authorList>
    </citation>
    <scope>NUCLEOTIDE SEQUENCE</scope>
</reference>
<feature type="region of interest" description="Disordered" evidence="1">
    <location>
        <begin position="1"/>
        <end position="52"/>
    </location>
</feature>
<feature type="compositionally biased region" description="Polar residues" evidence="1">
    <location>
        <begin position="1"/>
        <end position="20"/>
    </location>
</feature>
<evidence type="ECO:0000313" key="3">
    <source>
        <dbReference type="Proteomes" id="UP000784294"/>
    </source>
</evidence>
<protein>
    <submittedName>
        <fullName evidence="2">Uncharacterized protein</fullName>
    </submittedName>
</protein>
<evidence type="ECO:0000256" key="1">
    <source>
        <dbReference type="SAM" id="MobiDB-lite"/>
    </source>
</evidence>
<feature type="compositionally biased region" description="Low complexity" evidence="1">
    <location>
        <begin position="21"/>
        <end position="34"/>
    </location>
</feature>
<proteinExistence type="predicted"/>
<sequence length="87" mass="8883">MNPMQATSQHSVTSTGSGPKSLSLLHSTTSTSSTPGGSVTASPCSNQSGSHANGLLWEGEVQIINNTAGASAHIRLLLQEPLGLDLR</sequence>
<keyword evidence="3" id="KW-1185">Reference proteome</keyword>
<dbReference type="Proteomes" id="UP000784294">
    <property type="component" value="Unassembled WGS sequence"/>
</dbReference>
<gene>
    <name evidence="2" type="ORF">PXEA_LOCUS17723</name>
</gene>
<comment type="caution">
    <text evidence="2">The sequence shown here is derived from an EMBL/GenBank/DDBJ whole genome shotgun (WGS) entry which is preliminary data.</text>
</comment>
<dbReference type="EMBL" id="CAAALY010066889">
    <property type="protein sequence ID" value="VEL24283.1"/>
    <property type="molecule type" value="Genomic_DNA"/>
</dbReference>
<evidence type="ECO:0000313" key="2">
    <source>
        <dbReference type="EMBL" id="VEL24283.1"/>
    </source>
</evidence>
<organism evidence="2 3">
    <name type="scientific">Protopolystoma xenopodis</name>
    <dbReference type="NCBI Taxonomy" id="117903"/>
    <lineage>
        <taxon>Eukaryota</taxon>
        <taxon>Metazoa</taxon>
        <taxon>Spiralia</taxon>
        <taxon>Lophotrochozoa</taxon>
        <taxon>Platyhelminthes</taxon>
        <taxon>Monogenea</taxon>
        <taxon>Polyopisthocotylea</taxon>
        <taxon>Polystomatidea</taxon>
        <taxon>Polystomatidae</taxon>
        <taxon>Protopolystoma</taxon>
    </lineage>
</organism>
<dbReference type="AlphaFoldDB" id="A0A3S5AST7"/>
<name>A0A3S5AST7_9PLAT</name>
<accession>A0A3S5AST7</accession>
<feature type="compositionally biased region" description="Polar residues" evidence="1">
    <location>
        <begin position="35"/>
        <end position="51"/>
    </location>
</feature>